<accession>A0A8W8IK97</accession>
<protein>
    <submittedName>
        <fullName evidence="1">Uncharacterized protein</fullName>
    </submittedName>
</protein>
<dbReference type="EnsemblMetazoa" id="G14489.1">
    <property type="protein sequence ID" value="G14489.1:cds"/>
    <property type="gene ID" value="G14489"/>
</dbReference>
<dbReference type="Proteomes" id="UP000005408">
    <property type="component" value="Unassembled WGS sequence"/>
</dbReference>
<organism evidence="1 2">
    <name type="scientific">Magallana gigas</name>
    <name type="common">Pacific oyster</name>
    <name type="synonym">Crassostrea gigas</name>
    <dbReference type="NCBI Taxonomy" id="29159"/>
    <lineage>
        <taxon>Eukaryota</taxon>
        <taxon>Metazoa</taxon>
        <taxon>Spiralia</taxon>
        <taxon>Lophotrochozoa</taxon>
        <taxon>Mollusca</taxon>
        <taxon>Bivalvia</taxon>
        <taxon>Autobranchia</taxon>
        <taxon>Pteriomorphia</taxon>
        <taxon>Ostreida</taxon>
        <taxon>Ostreoidea</taxon>
        <taxon>Ostreidae</taxon>
        <taxon>Magallana</taxon>
    </lineage>
</organism>
<sequence>MKLAEAKGIAEAEKRTHQLILRILANPDLSFSGIRRKLQGTPKINHPKQGWILRATSVKNQATSHISVQRDGILLGWQSTGKDLRITVIQASALHLLQ</sequence>
<dbReference type="AlphaFoldDB" id="A0A8W8IK97"/>
<evidence type="ECO:0000313" key="1">
    <source>
        <dbReference type="EnsemblMetazoa" id="G14489.1:cds"/>
    </source>
</evidence>
<name>A0A8W8IK97_MAGGI</name>
<evidence type="ECO:0000313" key="2">
    <source>
        <dbReference type="Proteomes" id="UP000005408"/>
    </source>
</evidence>
<keyword evidence="2" id="KW-1185">Reference proteome</keyword>
<reference evidence="1" key="1">
    <citation type="submission" date="2022-08" db="UniProtKB">
        <authorList>
            <consortium name="EnsemblMetazoa"/>
        </authorList>
    </citation>
    <scope>IDENTIFICATION</scope>
    <source>
        <strain evidence="1">05x7-T-G4-1.051#20</strain>
    </source>
</reference>
<proteinExistence type="predicted"/>